<gene>
    <name evidence="1" type="ORF">KDA27_28130</name>
</gene>
<comment type="caution">
    <text evidence="1">The sequence shown here is derived from an EMBL/GenBank/DDBJ whole genome shotgun (WGS) entry which is preliminary data.</text>
</comment>
<protein>
    <recommendedName>
        <fullName evidence="3">Dockerin domain-containing protein</fullName>
    </recommendedName>
</protein>
<name>A0A956SIM1_UNCEI</name>
<evidence type="ECO:0000313" key="1">
    <source>
        <dbReference type="EMBL" id="MCA9759698.1"/>
    </source>
</evidence>
<dbReference type="InterPro" id="IPR018247">
    <property type="entry name" value="EF_Hand_1_Ca_BS"/>
</dbReference>
<feature type="non-terminal residue" evidence="1">
    <location>
        <position position="1"/>
    </location>
</feature>
<sequence>NAAVFIELTDANNLCGGAVLSGTADQNGRVELVLSAGGCSHEQSLSGVIKANGLTIRNYANAKSPDSDGNGVVELTDLIAFSNEFLDVDPSVCHDYDNDGNTGLSDLVLFSPAFLGRSHCP</sequence>
<dbReference type="Proteomes" id="UP000739538">
    <property type="component" value="Unassembled WGS sequence"/>
</dbReference>
<dbReference type="PROSITE" id="PS00018">
    <property type="entry name" value="EF_HAND_1"/>
    <property type="match status" value="1"/>
</dbReference>
<evidence type="ECO:0000313" key="2">
    <source>
        <dbReference type="Proteomes" id="UP000739538"/>
    </source>
</evidence>
<dbReference type="EMBL" id="JAGQHS010000448">
    <property type="protein sequence ID" value="MCA9759698.1"/>
    <property type="molecule type" value="Genomic_DNA"/>
</dbReference>
<dbReference type="AlphaFoldDB" id="A0A956SIM1"/>
<evidence type="ECO:0008006" key="3">
    <source>
        <dbReference type="Google" id="ProtNLM"/>
    </source>
</evidence>
<accession>A0A956SIM1</accession>
<reference evidence="1" key="1">
    <citation type="submission" date="2020-04" db="EMBL/GenBank/DDBJ databases">
        <authorList>
            <person name="Zhang T."/>
        </authorList>
    </citation>
    <scope>NUCLEOTIDE SEQUENCE</scope>
    <source>
        <strain evidence="1">HKST-UBA02</strain>
    </source>
</reference>
<reference evidence="1" key="2">
    <citation type="journal article" date="2021" name="Microbiome">
        <title>Successional dynamics and alternative stable states in a saline activated sludge microbial community over 9 years.</title>
        <authorList>
            <person name="Wang Y."/>
            <person name="Ye J."/>
            <person name="Ju F."/>
            <person name="Liu L."/>
            <person name="Boyd J.A."/>
            <person name="Deng Y."/>
            <person name="Parks D.H."/>
            <person name="Jiang X."/>
            <person name="Yin X."/>
            <person name="Woodcroft B.J."/>
            <person name="Tyson G.W."/>
            <person name="Hugenholtz P."/>
            <person name="Polz M.F."/>
            <person name="Zhang T."/>
        </authorList>
    </citation>
    <scope>NUCLEOTIDE SEQUENCE</scope>
    <source>
        <strain evidence="1">HKST-UBA02</strain>
    </source>
</reference>
<proteinExistence type="predicted"/>
<organism evidence="1 2">
    <name type="scientific">Eiseniibacteriota bacterium</name>
    <dbReference type="NCBI Taxonomy" id="2212470"/>
    <lineage>
        <taxon>Bacteria</taxon>
        <taxon>Candidatus Eiseniibacteriota</taxon>
    </lineage>
</organism>